<protein>
    <recommendedName>
        <fullName evidence="3">Nuclear transport factor 2 family protein</fullName>
    </recommendedName>
</protein>
<evidence type="ECO:0000313" key="1">
    <source>
        <dbReference type="EMBL" id="RXK60654.1"/>
    </source>
</evidence>
<comment type="caution">
    <text evidence="1">The sequence shown here is derived from an EMBL/GenBank/DDBJ whole genome shotgun (WGS) entry which is preliminary data.</text>
</comment>
<dbReference type="OrthoDB" id="765651at2"/>
<dbReference type="Proteomes" id="UP000290204">
    <property type="component" value="Unassembled WGS sequence"/>
</dbReference>
<proteinExistence type="predicted"/>
<accession>A0A4Q1CJW1</accession>
<dbReference type="AlphaFoldDB" id="A0A4Q1CJW1"/>
<reference evidence="1 2" key="1">
    <citation type="submission" date="2019-01" db="EMBL/GenBank/DDBJ databases">
        <title>Lacibacter sp. strain TTM-7.</title>
        <authorList>
            <person name="Chen W.-M."/>
        </authorList>
    </citation>
    <scope>NUCLEOTIDE SEQUENCE [LARGE SCALE GENOMIC DNA]</scope>
    <source>
        <strain evidence="1 2">TTM-7</strain>
    </source>
</reference>
<evidence type="ECO:0000313" key="2">
    <source>
        <dbReference type="Proteomes" id="UP000290204"/>
    </source>
</evidence>
<sequence length="180" mass="19947">MKQIFAFLCMAFAITSCNNSQEKTAETTTTDAPAAAEVTLPYTLSSPYHNWAIGSNENVAAAMAGLKAFVDKDSAALAASIGDSLELNFDLLQTKLSRDSAMKFFADARKMYNDLKVTMHDYVSVISADKKTEWVTIWYTQSWKDAKGVADSVQVVNDIRMSNGKMVELDEKSSRFQKKK</sequence>
<gene>
    <name evidence="1" type="ORF">ESA94_09325</name>
</gene>
<dbReference type="EMBL" id="SDHW01000002">
    <property type="protein sequence ID" value="RXK60654.1"/>
    <property type="molecule type" value="Genomic_DNA"/>
</dbReference>
<dbReference type="Gene3D" id="3.10.450.50">
    <property type="match status" value="1"/>
</dbReference>
<dbReference type="PROSITE" id="PS51257">
    <property type="entry name" value="PROKAR_LIPOPROTEIN"/>
    <property type="match status" value="1"/>
</dbReference>
<dbReference type="SUPFAM" id="SSF54427">
    <property type="entry name" value="NTF2-like"/>
    <property type="match status" value="1"/>
</dbReference>
<dbReference type="RefSeq" id="WP_129130615.1">
    <property type="nucleotide sequence ID" value="NZ_SDHW01000002.1"/>
</dbReference>
<evidence type="ECO:0008006" key="3">
    <source>
        <dbReference type="Google" id="ProtNLM"/>
    </source>
</evidence>
<keyword evidence="2" id="KW-1185">Reference proteome</keyword>
<name>A0A4Q1CJW1_9BACT</name>
<dbReference type="InterPro" id="IPR032710">
    <property type="entry name" value="NTF2-like_dom_sf"/>
</dbReference>
<organism evidence="1 2">
    <name type="scientific">Lacibacter luteus</name>
    <dbReference type="NCBI Taxonomy" id="2508719"/>
    <lineage>
        <taxon>Bacteria</taxon>
        <taxon>Pseudomonadati</taxon>
        <taxon>Bacteroidota</taxon>
        <taxon>Chitinophagia</taxon>
        <taxon>Chitinophagales</taxon>
        <taxon>Chitinophagaceae</taxon>
        <taxon>Lacibacter</taxon>
    </lineage>
</organism>